<comment type="caution">
    <text evidence="1">The sequence shown here is derived from an EMBL/GenBank/DDBJ whole genome shotgun (WGS) entry which is preliminary data.</text>
</comment>
<sequence length="60" mass="6502">MSAIAAFFASNRSPYALSPARRVRLRLVTPVKAMAAILAIPRPPVNLPANKRANGVFQEL</sequence>
<organism evidence="1 2">
    <name type="scientific">Streptomyces hygroscopicus</name>
    <dbReference type="NCBI Taxonomy" id="1912"/>
    <lineage>
        <taxon>Bacteria</taxon>
        <taxon>Bacillati</taxon>
        <taxon>Actinomycetota</taxon>
        <taxon>Actinomycetes</taxon>
        <taxon>Kitasatosporales</taxon>
        <taxon>Streptomycetaceae</taxon>
        <taxon>Streptomyces</taxon>
        <taxon>Streptomyces violaceusniger group</taxon>
    </lineage>
</organism>
<name>A0ABQ3U5N0_STRHY</name>
<dbReference type="Proteomes" id="UP001054854">
    <property type="component" value="Unassembled WGS sequence"/>
</dbReference>
<keyword evidence="2" id="KW-1185">Reference proteome</keyword>
<gene>
    <name evidence="1" type="ORF">TPA0910_53460</name>
</gene>
<dbReference type="EMBL" id="BNEK01000005">
    <property type="protein sequence ID" value="GHJ30913.1"/>
    <property type="molecule type" value="Genomic_DNA"/>
</dbReference>
<evidence type="ECO:0000313" key="2">
    <source>
        <dbReference type="Proteomes" id="UP001054854"/>
    </source>
</evidence>
<reference evidence="1" key="1">
    <citation type="submission" date="2024-05" db="EMBL/GenBank/DDBJ databases">
        <title>Whole genome shotgun sequence of Streptomyces hygroscopicus NBRC 113678.</title>
        <authorList>
            <person name="Komaki H."/>
            <person name="Tamura T."/>
        </authorList>
    </citation>
    <scope>NUCLEOTIDE SEQUENCE</scope>
    <source>
        <strain evidence="1">N11-34</strain>
    </source>
</reference>
<proteinExistence type="predicted"/>
<accession>A0ABQ3U5N0</accession>
<evidence type="ECO:0000313" key="1">
    <source>
        <dbReference type="EMBL" id="GHJ30913.1"/>
    </source>
</evidence>
<protein>
    <submittedName>
        <fullName evidence="1">Uncharacterized protein</fullName>
    </submittedName>
</protein>